<gene>
    <name evidence="3" type="ORF">JJB07_09190</name>
</gene>
<dbReference type="InterPro" id="IPR036388">
    <property type="entry name" value="WH-like_DNA-bd_sf"/>
</dbReference>
<dbReference type="PANTHER" id="PTHR42942">
    <property type="entry name" value="6-O-METHYLGUANINE DNA METHYLTRANSFERASE"/>
    <property type="match status" value="1"/>
</dbReference>
<dbReference type="NCBIfam" id="TIGR00589">
    <property type="entry name" value="ogt"/>
    <property type="match status" value="1"/>
</dbReference>
<dbReference type="Gene3D" id="1.10.10.10">
    <property type="entry name" value="Winged helix-like DNA-binding domain superfamily/Winged helix DNA-binding domain"/>
    <property type="match status" value="1"/>
</dbReference>
<feature type="domain" description="Methylated-DNA-[protein]-cysteine S-methyltransferase DNA binding" evidence="2">
    <location>
        <begin position="3"/>
        <end position="81"/>
    </location>
</feature>
<reference evidence="3 4" key="1">
    <citation type="submission" date="2021-01" db="EMBL/GenBank/DDBJ databases">
        <title>Tumebacillus sp. strain ITR2 16S ribosomal RNA gene Genome sequencing and assembly.</title>
        <authorList>
            <person name="Kang M."/>
        </authorList>
    </citation>
    <scope>NUCLEOTIDE SEQUENCE [LARGE SCALE GENOMIC DNA]</scope>
    <source>
        <strain evidence="3 4">ITR2</strain>
    </source>
</reference>
<dbReference type="PANTHER" id="PTHR42942:SF1">
    <property type="entry name" value="ALKYLTRANSFERASE-LIKE PROTEIN 1"/>
    <property type="match status" value="1"/>
</dbReference>
<sequence>MTPFTQRVVDILKSIPPGNVMTYGQVARLAGSPRAARQVVRVLHSMSRKYGLPWHRVINSKAKIGLDDGEEQRHLLELEGVEFSLGSVVDLDIYQFHPDIPPEQ</sequence>
<dbReference type="InterPro" id="IPR036217">
    <property type="entry name" value="MethylDNA_cys_MeTrfase_DNAb"/>
</dbReference>
<evidence type="ECO:0000313" key="3">
    <source>
        <dbReference type="EMBL" id="MBL0386827.1"/>
    </source>
</evidence>
<dbReference type="EMBL" id="JAEQNB010000002">
    <property type="protein sequence ID" value="MBL0386827.1"/>
    <property type="molecule type" value="Genomic_DNA"/>
</dbReference>
<dbReference type="Proteomes" id="UP000602284">
    <property type="component" value="Unassembled WGS sequence"/>
</dbReference>
<dbReference type="SUPFAM" id="SSF46767">
    <property type="entry name" value="Methylated DNA-protein cysteine methyltransferase, C-terminal domain"/>
    <property type="match status" value="1"/>
</dbReference>
<name>A0ABS1J982_9BACL</name>
<proteinExistence type="predicted"/>
<evidence type="ECO:0000313" key="4">
    <source>
        <dbReference type="Proteomes" id="UP000602284"/>
    </source>
</evidence>
<keyword evidence="4" id="KW-1185">Reference proteome</keyword>
<evidence type="ECO:0000256" key="1">
    <source>
        <dbReference type="ARBA" id="ARBA00022763"/>
    </source>
</evidence>
<keyword evidence="1" id="KW-0227">DNA damage</keyword>
<dbReference type="RefSeq" id="WP_201633972.1">
    <property type="nucleotide sequence ID" value="NZ_JAEQNB010000002.1"/>
</dbReference>
<dbReference type="Pfam" id="PF01035">
    <property type="entry name" value="DNA_binding_1"/>
    <property type="match status" value="1"/>
</dbReference>
<comment type="caution">
    <text evidence="3">The sequence shown here is derived from an EMBL/GenBank/DDBJ whole genome shotgun (WGS) entry which is preliminary data.</text>
</comment>
<protein>
    <submittedName>
        <fullName evidence="3">MGMT family protein</fullName>
    </submittedName>
</protein>
<dbReference type="InterPro" id="IPR052520">
    <property type="entry name" value="ATL_DNA_repair"/>
</dbReference>
<organism evidence="3 4">
    <name type="scientific">Tumebacillus amylolyticus</name>
    <dbReference type="NCBI Taxonomy" id="2801339"/>
    <lineage>
        <taxon>Bacteria</taxon>
        <taxon>Bacillati</taxon>
        <taxon>Bacillota</taxon>
        <taxon>Bacilli</taxon>
        <taxon>Bacillales</taxon>
        <taxon>Alicyclobacillaceae</taxon>
        <taxon>Tumebacillus</taxon>
    </lineage>
</organism>
<dbReference type="InterPro" id="IPR014048">
    <property type="entry name" value="MethylDNA_cys_MeTrfase_DNA-bd"/>
</dbReference>
<evidence type="ECO:0000259" key="2">
    <source>
        <dbReference type="Pfam" id="PF01035"/>
    </source>
</evidence>
<dbReference type="CDD" id="cd06445">
    <property type="entry name" value="ATase"/>
    <property type="match status" value="1"/>
</dbReference>
<accession>A0ABS1J982</accession>